<evidence type="ECO:0000313" key="2">
    <source>
        <dbReference type="EMBL" id="GMR46452.1"/>
    </source>
</evidence>
<dbReference type="Proteomes" id="UP001328107">
    <property type="component" value="Unassembled WGS sequence"/>
</dbReference>
<protein>
    <submittedName>
        <fullName evidence="2">Uncharacterized protein</fullName>
    </submittedName>
</protein>
<keyword evidence="1" id="KW-0812">Transmembrane</keyword>
<name>A0AAN5HZG9_9BILA</name>
<feature type="non-terminal residue" evidence="2">
    <location>
        <position position="1"/>
    </location>
</feature>
<dbReference type="EMBL" id="BTRK01000004">
    <property type="protein sequence ID" value="GMR46452.1"/>
    <property type="molecule type" value="Genomic_DNA"/>
</dbReference>
<keyword evidence="1" id="KW-0472">Membrane</keyword>
<evidence type="ECO:0000313" key="3">
    <source>
        <dbReference type="Proteomes" id="UP001328107"/>
    </source>
</evidence>
<feature type="non-terminal residue" evidence="2">
    <location>
        <position position="65"/>
    </location>
</feature>
<comment type="caution">
    <text evidence="2">The sequence shown here is derived from an EMBL/GenBank/DDBJ whole genome shotgun (WGS) entry which is preliminary data.</text>
</comment>
<keyword evidence="1" id="KW-1133">Transmembrane helix</keyword>
<sequence length="65" mass="7715">ETAMRFSPRRPPYSVVTIELDILLILEIVLYISLSVLLIFVILRWFRCLVRRHRASKNGLHHSKK</sequence>
<evidence type="ECO:0000256" key="1">
    <source>
        <dbReference type="SAM" id="Phobius"/>
    </source>
</evidence>
<feature type="transmembrane region" description="Helical" evidence="1">
    <location>
        <begin position="22"/>
        <end position="46"/>
    </location>
</feature>
<keyword evidence="3" id="KW-1185">Reference proteome</keyword>
<gene>
    <name evidence="2" type="ORF">PMAYCL1PPCAC_16647</name>
</gene>
<proteinExistence type="predicted"/>
<organism evidence="2 3">
    <name type="scientific">Pristionchus mayeri</name>
    <dbReference type="NCBI Taxonomy" id="1317129"/>
    <lineage>
        <taxon>Eukaryota</taxon>
        <taxon>Metazoa</taxon>
        <taxon>Ecdysozoa</taxon>
        <taxon>Nematoda</taxon>
        <taxon>Chromadorea</taxon>
        <taxon>Rhabditida</taxon>
        <taxon>Rhabditina</taxon>
        <taxon>Diplogasteromorpha</taxon>
        <taxon>Diplogasteroidea</taxon>
        <taxon>Neodiplogasteridae</taxon>
        <taxon>Pristionchus</taxon>
    </lineage>
</organism>
<accession>A0AAN5HZG9</accession>
<dbReference type="AlphaFoldDB" id="A0AAN5HZG9"/>
<reference evidence="3" key="1">
    <citation type="submission" date="2022-10" db="EMBL/GenBank/DDBJ databases">
        <title>Genome assembly of Pristionchus species.</title>
        <authorList>
            <person name="Yoshida K."/>
            <person name="Sommer R.J."/>
        </authorList>
    </citation>
    <scope>NUCLEOTIDE SEQUENCE [LARGE SCALE GENOMIC DNA]</scope>
    <source>
        <strain evidence="3">RS5460</strain>
    </source>
</reference>